<evidence type="ECO:0000256" key="3">
    <source>
        <dbReference type="ARBA" id="ARBA00023163"/>
    </source>
</evidence>
<dbReference type="Pfam" id="PF00532">
    <property type="entry name" value="Peripla_BP_1"/>
    <property type="match status" value="1"/>
</dbReference>
<protein>
    <submittedName>
        <fullName evidence="5">Transcriptional regulator, LacI family</fullName>
    </submittedName>
</protein>
<keyword evidence="3" id="KW-0804">Transcription</keyword>
<dbReference type="EMBL" id="FNZR01000002">
    <property type="protein sequence ID" value="SEK70740.1"/>
    <property type="molecule type" value="Genomic_DNA"/>
</dbReference>
<organism evidence="5 6">
    <name type="scientific">Parapedobacter koreensis</name>
    <dbReference type="NCBI Taxonomy" id="332977"/>
    <lineage>
        <taxon>Bacteria</taxon>
        <taxon>Pseudomonadati</taxon>
        <taxon>Bacteroidota</taxon>
        <taxon>Sphingobacteriia</taxon>
        <taxon>Sphingobacteriales</taxon>
        <taxon>Sphingobacteriaceae</taxon>
        <taxon>Parapedobacter</taxon>
    </lineage>
</organism>
<keyword evidence="6" id="KW-1185">Reference proteome</keyword>
<evidence type="ECO:0000256" key="2">
    <source>
        <dbReference type="ARBA" id="ARBA00023125"/>
    </source>
</evidence>
<dbReference type="CDD" id="cd01392">
    <property type="entry name" value="HTH_LacI"/>
    <property type="match status" value="1"/>
</dbReference>
<dbReference type="GO" id="GO:0003700">
    <property type="term" value="F:DNA-binding transcription factor activity"/>
    <property type="evidence" value="ECO:0007669"/>
    <property type="project" value="TreeGrafter"/>
</dbReference>
<dbReference type="STRING" id="332977.SAMN05421740_102482"/>
<evidence type="ECO:0000313" key="6">
    <source>
        <dbReference type="Proteomes" id="UP000198916"/>
    </source>
</evidence>
<dbReference type="SUPFAM" id="SSF53822">
    <property type="entry name" value="Periplasmic binding protein-like I"/>
    <property type="match status" value="1"/>
</dbReference>
<dbReference type="InterPro" id="IPR028082">
    <property type="entry name" value="Peripla_BP_I"/>
</dbReference>
<dbReference type="PANTHER" id="PTHR30146">
    <property type="entry name" value="LACI-RELATED TRANSCRIPTIONAL REPRESSOR"/>
    <property type="match status" value="1"/>
</dbReference>
<proteinExistence type="predicted"/>
<name>A0A1H7J9V3_9SPHI</name>
<dbReference type="Pfam" id="PF00356">
    <property type="entry name" value="LacI"/>
    <property type="match status" value="1"/>
</dbReference>
<reference evidence="6" key="1">
    <citation type="submission" date="2016-10" db="EMBL/GenBank/DDBJ databases">
        <authorList>
            <person name="Varghese N."/>
            <person name="Submissions S."/>
        </authorList>
    </citation>
    <scope>NUCLEOTIDE SEQUENCE [LARGE SCALE GENOMIC DNA]</scope>
    <source>
        <strain evidence="6">Jip14</strain>
    </source>
</reference>
<evidence type="ECO:0000259" key="4">
    <source>
        <dbReference type="PROSITE" id="PS50932"/>
    </source>
</evidence>
<evidence type="ECO:0000256" key="1">
    <source>
        <dbReference type="ARBA" id="ARBA00023015"/>
    </source>
</evidence>
<dbReference type="SUPFAM" id="SSF47413">
    <property type="entry name" value="lambda repressor-like DNA-binding domains"/>
    <property type="match status" value="1"/>
</dbReference>
<dbReference type="RefSeq" id="WP_090603719.1">
    <property type="nucleotide sequence ID" value="NZ_FNZR01000002.1"/>
</dbReference>
<dbReference type="InterPro" id="IPR010982">
    <property type="entry name" value="Lambda_DNA-bd_dom_sf"/>
</dbReference>
<dbReference type="SMART" id="SM00354">
    <property type="entry name" value="HTH_LACI"/>
    <property type="match status" value="1"/>
</dbReference>
<keyword evidence="1" id="KW-0805">Transcription regulation</keyword>
<dbReference type="AlphaFoldDB" id="A0A1H7J9V3"/>
<dbReference type="Gene3D" id="1.10.260.40">
    <property type="entry name" value="lambda repressor-like DNA-binding domains"/>
    <property type="match status" value="1"/>
</dbReference>
<sequence length="336" mass="37605">MKEGKPATIKEIAKRLKISPSTVSRALNDHPSIGLVTTMRVKKVAAELNYEPNQTAIFFKQRKTFTIGVVLPSLSEPFFSAAISEIENVAHEKNYTVIMGQSLDDADREFRILQTLKTHRVDGVLMSIGKNTQDYQFVELLKGAGIPIVFFDCVPDLDNIHTVVSDLETGMLEAIDMFVSCGHHAISLINGPARLPASIERRNAYCKGLEKCNIPFREEYVVNTDLTSEGNESAILQLLALPDRPSAVVSFNDYVALDVMMIVRQRGLTLNQDIHFISYANYPLWKYMENPPMASIEQFPGDQGRKAAELLFELIQTPERTDPVKIVFKSSLINQA</sequence>
<dbReference type="PROSITE" id="PS50932">
    <property type="entry name" value="HTH_LACI_2"/>
    <property type="match status" value="1"/>
</dbReference>
<dbReference type="PANTHER" id="PTHR30146:SF109">
    <property type="entry name" value="HTH-TYPE TRANSCRIPTIONAL REGULATOR GALS"/>
    <property type="match status" value="1"/>
</dbReference>
<gene>
    <name evidence="5" type="ORF">SAMN05421740_102482</name>
</gene>
<dbReference type="GO" id="GO:0000976">
    <property type="term" value="F:transcription cis-regulatory region binding"/>
    <property type="evidence" value="ECO:0007669"/>
    <property type="project" value="TreeGrafter"/>
</dbReference>
<dbReference type="CDD" id="cd06267">
    <property type="entry name" value="PBP1_LacI_sugar_binding-like"/>
    <property type="match status" value="1"/>
</dbReference>
<accession>A0A1H7J9V3</accession>
<evidence type="ECO:0000313" key="5">
    <source>
        <dbReference type="EMBL" id="SEK70740.1"/>
    </source>
</evidence>
<dbReference type="InterPro" id="IPR001761">
    <property type="entry name" value="Peripla_BP/Lac1_sug-bd_dom"/>
</dbReference>
<dbReference type="InterPro" id="IPR000843">
    <property type="entry name" value="HTH_LacI"/>
</dbReference>
<dbReference type="Gene3D" id="3.40.50.2300">
    <property type="match status" value="2"/>
</dbReference>
<dbReference type="OrthoDB" id="9803256at2"/>
<dbReference type="Proteomes" id="UP000198916">
    <property type="component" value="Unassembled WGS sequence"/>
</dbReference>
<feature type="domain" description="HTH lacI-type" evidence="4">
    <location>
        <begin position="7"/>
        <end position="61"/>
    </location>
</feature>
<keyword evidence="2" id="KW-0238">DNA-binding</keyword>